<protein>
    <submittedName>
        <fullName evidence="2">Alpha amylase domain-containing protein</fullName>
    </submittedName>
</protein>
<dbReference type="PROSITE" id="PS51340">
    <property type="entry name" value="MOSC"/>
    <property type="match status" value="1"/>
</dbReference>
<accession>A0A0H4TCS1</accession>
<dbReference type="SUPFAM" id="SSF50800">
    <property type="entry name" value="PK beta-barrel domain-like"/>
    <property type="match status" value="1"/>
</dbReference>
<dbReference type="InterPro" id="IPR011037">
    <property type="entry name" value="Pyrv_Knase-like_insert_dom_sf"/>
</dbReference>
<dbReference type="GO" id="GO:0030151">
    <property type="term" value="F:molybdenum ion binding"/>
    <property type="evidence" value="ECO:0007669"/>
    <property type="project" value="InterPro"/>
</dbReference>
<feature type="domain" description="MOSC" evidence="1">
    <location>
        <begin position="36"/>
        <end position="165"/>
    </location>
</feature>
<dbReference type="PANTHER" id="PTHR36930:SF1">
    <property type="entry name" value="MOSC DOMAIN-CONTAINING PROTEIN"/>
    <property type="match status" value="1"/>
</dbReference>
<reference evidence="2" key="1">
    <citation type="journal article" date="2015" name="ISME J.">
        <title>Aquifer environment selects for microbial species cohorts in sediment and groundwater.</title>
        <authorList>
            <person name="Hug L.A."/>
            <person name="Thomas B.C."/>
            <person name="Brown C.T."/>
            <person name="Frischkorn K.R."/>
            <person name="Williams K.H."/>
            <person name="Tringe S.G."/>
            <person name="Banfield J.F."/>
        </authorList>
    </citation>
    <scope>NUCLEOTIDE SEQUENCE</scope>
</reference>
<dbReference type="Pfam" id="PF03473">
    <property type="entry name" value="MOSC"/>
    <property type="match status" value="1"/>
</dbReference>
<dbReference type="InterPro" id="IPR005302">
    <property type="entry name" value="MoCF_Sase_C"/>
</dbReference>
<dbReference type="EMBL" id="KT007086">
    <property type="protein sequence ID" value="AKQ05811.1"/>
    <property type="molecule type" value="Genomic_DNA"/>
</dbReference>
<dbReference type="GO" id="GO:0030170">
    <property type="term" value="F:pyridoxal phosphate binding"/>
    <property type="evidence" value="ECO:0007669"/>
    <property type="project" value="InterPro"/>
</dbReference>
<dbReference type="AlphaFoldDB" id="A0A0H4TCS1"/>
<dbReference type="GO" id="GO:0003824">
    <property type="term" value="F:catalytic activity"/>
    <property type="evidence" value="ECO:0007669"/>
    <property type="project" value="InterPro"/>
</dbReference>
<dbReference type="Gene3D" id="2.40.33.20">
    <property type="entry name" value="PK beta-barrel domain-like"/>
    <property type="match status" value="1"/>
</dbReference>
<dbReference type="PANTHER" id="PTHR36930">
    <property type="entry name" value="METAL-SULFUR CLUSTER BIOSYNTHESIS PROTEINS YUAD-RELATED"/>
    <property type="match status" value="1"/>
</dbReference>
<evidence type="ECO:0000259" key="1">
    <source>
        <dbReference type="PROSITE" id="PS51340"/>
    </source>
</evidence>
<evidence type="ECO:0000313" key="2">
    <source>
        <dbReference type="EMBL" id="AKQ05811.1"/>
    </source>
</evidence>
<organism evidence="2">
    <name type="scientific">uncultured gamma proteobacterium Rifle_16ft_4_minimus_38164</name>
    <dbReference type="NCBI Taxonomy" id="1665199"/>
    <lineage>
        <taxon>Bacteria</taxon>
        <taxon>Pseudomonadati</taxon>
        <taxon>Pseudomonadota</taxon>
        <taxon>Gammaproteobacteria</taxon>
        <taxon>environmental samples</taxon>
    </lineage>
</organism>
<name>A0A0H4TCS1_9GAMM</name>
<sequence length="168" mass="18406">MTLTITQTLTELQSCHAQSGRLEWLGIRPQHRDDMVELDTAVLLIGQGIEGDHYAGKTVNGERQVTLIQAEHLPVIASLCGLATVYPAQLRRNLMISGINIAVLKDQRFTLGATELEGTGYCHPCSRMEENLGRGGYNAVRNHGGMTARVVTGSRIARDDRLTVIWPG</sequence>
<dbReference type="InterPro" id="IPR052716">
    <property type="entry name" value="MOSC_domain"/>
</dbReference>
<proteinExistence type="predicted"/>